<dbReference type="GO" id="GO:0004553">
    <property type="term" value="F:hydrolase activity, hydrolyzing O-glycosyl compounds"/>
    <property type="evidence" value="ECO:0007669"/>
    <property type="project" value="InterPro"/>
</dbReference>
<proteinExistence type="predicted"/>
<dbReference type="PROSITE" id="PS51762">
    <property type="entry name" value="GH16_2"/>
    <property type="match status" value="1"/>
</dbReference>
<accession>A0A9Q9AIE5</accession>
<dbReference type="Proteomes" id="UP001056384">
    <property type="component" value="Chromosome 2"/>
</dbReference>
<feature type="signal peptide" evidence="2">
    <location>
        <begin position="1"/>
        <end position="21"/>
    </location>
</feature>
<feature type="chain" id="PRO_5040298449" evidence="2">
    <location>
        <begin position="22"/>
        <end position="376"/>
    </location>
</feature>
<dbReference type="PANTHER" id="PTHR38121:SF5">
    <property type="entry name" value="GH16 DOMAIN-CONTAINING PROTEIN"/>
    <property type="match status" value="1"/>
</dbReference>
<dbReference type="Pfam" id="PF00722">
    <property type="entry name" value="Glyco_hydro_16"/>
    <property type="match status" value="1"/>
</dbReference>
<dbReference type="Gene3D" id="2.60.120.200">
    <property type="match status" value="1"/>
</dbReference>
<gene>
    <name evidence="4" type="ORF">Slin15195_G031560</name>
</gene>
<evidence type="ECO:0000256" key="2">
    <source>
        <dbReference type="SAM" id="SignalP"/>
    </source>
</evidence>
<name>A0A9Q9AIE5_9PEZI</name>
<dbReference type="AlphaFoldDB" id="A0A9Q9AIE5"/>
<evidence type="ECO:0000313" key="5">
    <source>
        <dbReference type="Proteomes" id="UP001056384"/>
    </source>
</evidence>
<keyword evidence="5" id="KW-1185">Reference proteome</keyword>
<dbReference type="OrthoDB" id="25131at2759"/>
<keyword evidence="2" id="KW-0732">Signal</keyword>
<protein>
    <submittedName>
        <fullName evidence="4">Glycoside hydrolase family 16, concanavalin A-like lectin/glucanase domain superfamily</fullName>
    </submittedName>
</protein>
<evidence type="ECO:0000259" key="3">
    <source>
        <dbReference type="PROSITE" id="PS51762"/>
    </source>
</evidence>
<feature type="domain" description="GH16" evidence="3">
    <location>
        <begin position="68"/>
        <end position="286"/>
    </location>
</feature>
<evidence type="ECO:0000313" key="4">
    <source>
        <dbReference type="EMBL" id="USW49837.1"/>
    </source>
</evidence>
<dbReference type="EMBL" id="CP099419">
    <property type="protein sequence ID" value="USW49837.1"/>
    <property type="molecule type" value="Genomic_DNA"/>
</dbReference>
<evidence type="ECO:0000256" key="1">
    <source>
        <dbReference type="SAM" id="MobiDB-lite"/>
    </source>
</evidence>
<keyword evidence="4" id="KW-0378">Hydrolase</keyword>
<dbReference type="GO" id="GO:0005975">
    <property type="term" value="P:carbohydrate metabolic process"/>
    <property type="evidence" value="ECO:0007669"/>
    <property type="project" value="InterPro"/>
</dbReference>
<reference evidence="4" key="1">
    <citation type="submission" date="2022-06" db="EMBL/GenBank/DDBJ databases">
        <title>Complete genome sequences of two strains of the flax pathogen Septoria linicola.</title>
        <authorList>
            <person name="Lapalu N."/>
            <person name="Simon A."/>
            <person name="Demenou B."/>
            <person name="Paumier D."/>
            <person name="Guillot M.-P."/>
            <person name="Gout L."/>
            <person name="Valade R."/>
        </authorList>
    </citation>
    <scope>NUCLEOTIDE SEQUENCE</scope>
    <source>
        <strain evidence="4">SE15195</strain>
    </source>
</reference>
<dbReference type="InterPro" id="IPR013320">
    <property type="entry name" value="ConA-like_dom_sf"/>
</dbReference>
<dbReference type="SUPFAM" id="SSF49899">
    <property type="entry name" value="Concanavalin A-like lectins/glucanases"/>
    <property type="match status" value="1"/>
</dbReference>
<sequence>MRVFTLSAASALLATSAQCEATSNCACGYTTSEGVFYTEALETDFLHVQDLTRDTSAAWIPQSYNVTPEDANGPYGKASQVENVVTNPVRSGQFDWTGPGVHDGDPGLQLWARSKLVAEGNGELIPMAEVVSARDDMLYGSFRIGMKTTRVSGTCGAFFYYFNDSNEIDMEFLSKQNEARTINLVLQSPHSADVGYASGPDFSTRNLSFAPEDAYNEYRFDWLPGRVDFYANSQLLSSVTQNVPNQAGKVHISHWSNGNGGWSAGPPKEDAVLTVSYVKAYFNSSDARTGTASLKDCTAPQQLCHVLDQTAPPDPSGVNGNETGRTPFLTPQGANETLDGEAKESGGGRSKSLPDAWWTAFIFTTVTLALLLDSIA</sequence>
<dbReference type="PANTHER" id="PTHR38121">
    <property type="entry name" value="GH16 DOMAIN-CONTAINING PROTEIN"/>
    <property type="match status" value="1"/>
</dbReference>
<feature type="region of interest" description="Disordered" evidence="1">
    <location>
        <begin position="307"/>
        <end position="351"/>
    </location>
</feature>
<organism evidence="4 5">
    <name type="scientific">Septoria linicola</name>
    <dbReference type="NCBI Taxonomy" id="215465"/>
    <lineage>
        <taxon>Eukaryota</taxon>
        <taxon>Fungi</taxon>
        <taxon>Dikarya</taxon>
        <taxon>Ascomycota</taxon>
        <taxon>Pezizomycotina</taxon>
        <taxon>Dothideomycetes</taxon>
        <taxon>Dothideomycetidae</taxon>
        <taxon>Mycosphaerellales</taxon>
        <taxon>Mycosphaerellaceae</taxon>
        <taxon>Septoria</taxon>
    </lineage>
</organism>
<dbReference type="InterPro" id="IPR000757">
    <property type="entry name" value="Beta-glucanase-like"/>
</dbReference>
<dbReference type="CDD" id="cd00413">
    <property type="entry name" value="Glyco_hydrolase_16"/>
    <property type="match status" value="1"/>
</dbReference>